<organism evidence="5 6">
    <name type="scientific">Colletotrichum liriopes</name>
    <dbReference type="NCBI Taxonomy" id="708192"/>
    <lineage>
        <taxon>Eukaryota</taxon>
        <taxon>Fungi</taxon>
        <taxon>Dikarya</taxon>
        <taxon>Ascomycota</taxon>
        <taxon>Pezizomycotina</taxon>
        <taxon>Sordariomycetes</taxon>
        <taxon>Hypocreomycetidae</taxon>
        <taxon>Glomerellales</taxon>
        <taxon>Glomerellaceae</taxon>
        <taxon>Colletotrichum</taxon>
        <taxon>Colletotrichum spaethianum species complex</taxon>
    </lineage>
</organism>
<feature type="domain" description="tRNA-splicing endonuclease subunit Sen54 N-terminal" evidence="4">
    <location>
        <begin position="80"/>
        <end position="190"/>
    </location>
</feature>
<feature type="compositionally biased region" description="Low complexity" evidence="3">
    <location>
        <begin position="9"/>
        <end position="20"/>
    </location>
</feature>
<feature type="compositionally biased region" description="Gly residues" evidence="3">
    <location>
        <begin position="464"/>
        <end position="486"/>
    </location>
</feature>
<evidence type="ECO:0000256" key="3">
    <source>
        <dbReference type="SAM" id="MobiDB-lite"/>
    </source>
</evidence>
<feature type="region of interest" description="Disordered" evidence="3">
    <location>
        <begin position="201"/>
        <end position="228"/>
    </location>
</feature>
<dbReference type="Proteomes" id="UP001055172">
    <property type="component" value="Unassembled WGS sequence"/>
</dbReference>
<proteinExistence type="inferred from homology"/>
<dbReference type="PANTHER" id="PTHR21027">
    <property type="entry name" value="TRNA-SPLICING ENDONUCLEASE SUBUNIT SEN54"/>
    <property type="match status" value="1"/>
</dbReference>
<keyword evidence="6" id="KW-1185">Reference proteome</keyword>
<comment type="caution">
    <text evidence="5">The sequence shown here is derived from an EMBL/GenBank/DDBJ whole genome shotgun (WGS) entry which is preliminary data.</text>
</comment>
<feature type="region of interest" description="Disordered" evidence="3">
    <location>
        <begin position="1"/>
        <end position="30"/>
    </location>
</feature>
<dbReference type="InterPro" id="IPR024336">
    <property type="entry name" value="tRNA_splic_suSen54_N"/>
</dbReference>
<dbReference type="Pfam" id="PF12928">
    <property type="entry name" value="tRNA_int_end_N2"/>
    <property type="match status" value="1"/>
</dbReference>
<evidence type="ECO:0000313" key="5">
    <source>
        <dbReference type="EMBL" id="GJC85807.1"/>
    </source>
</evidence>
<dbReference type="PANTHER" id="PTHR21027:SF1">
    <property type="entry name" value="TRNA-SPLICING ENDONUCLEASE SUBUNIT SEN54"/>
    <property type="match status" value="1"/>
</dbReference>
<evidence type="ECO:0000313" key="6">
    <source>
        <dbReference type="Proteomes" id="UP001055172"/>
    </source>
</evidence>
<dbReference type="GO" id="GO:0000214">
    <property type="term" value="C:tRNA-intron endonuclease complex"/>
    <property type="evidence" value="ECO:0007669"/>
    <property type="project" value="TreeGrafter"/>
</dbReference>
<gene>
    <name evidence="5" type="ORF">ColLi_08645</name>
</gene>
<evidence type="ECO:0000259" key="4">
    <source>
        <dbReference type="Pfam" id="PF12928"/>
    </source>
</evidence>
<evidence type="ECO:0000256" key="2">
    <source>
        <dbReference type="ARBA" id="ARBA00022694"/>
    </source>
</evidence>
<keyword evidence="5" id="KW-0255">Endonuclease</keyword>
<name>A0AA37GRS9_9PEZI</name>
<dbReference type="InterPro" id="IPR024337">
    <property type="entry name" value="tRNA_splic_suSen54"/>
</dbReference>
<keyword evidence="2" id="KW-0819">tRNA processing</keyword>
<reference evidence="5 6" key="1">
    <citation type="submission" date="2021-07" db="EMBL/GenBank/DDBJ databases">
        <title>Genome data of Colletotrichum spaethianum.</title>
        <authorList>
            <person name="Utami Y.D."/>
            <person name="Hiruma K."/>
        </authorList>
    </citation>
    <scope>NUCLEOTIDE SEQUENCE [LARGE SCALE GENOMIC DNA]</scope>
    <source>
        <strain evidence="5 6">MAFF 242679</strain>
    </source>
</reference>
<protein>
    <submittedName>
        <fullName evidence="5">tRNA-splicing endonuclease subunit tsp-5</fullName>
    </submittedName>
</protein>
<feature type="compositionally biased region" description="Basic and acidic residues" evidence="3">
    <location>
        <begin position="205"/>
        <end position="228"/>
    </location>
</feature>
<dbReference type="GO" id="GO:0004519">
    <property type="term" value="F:endonuclease activity"/>
    <property type="evidence" value="ECO:0007669"/>
    <property type="project" value="UniProtKB-KW"/>
</dbReference>
<feature type="region of interest" description="Disordered" evidence="3">
    <location>
        <begin position="464"/>
        <end position="489"/>
    </location>
</feature>
<sequence length="513" mass="56446">MPLDDDDNPTAAPAAQPQNDSGAGDEAEDEGLFDMRLFASMFNKKGVASQAVRKGQKDFESHGTRAQENALETSRQVIEEVLSYSRVHRDAWSKGWYFPDYWPETLQAAEAGDASGLARPEYLREFLAETGPMYAKERVVVVEDLKGPQAKSMGRVVRGLKAPRPAVGKLWLLPEEALFLVERGSLDLWWPYRELGDILPPPESKAAEEHVHDAGQTEDADGKADDEFKTGVPLSLQAAYALFIGMDGERGKITLPKYQVYSHLRRLGYYVQRAPPPAADPAPQPQPARRSLWQWLVSLLDRPAPAPPPCGPLVRPGVYRQYSLVYKQLELLARYQPSPAAQEPVAPADPYKVHWHVWKPSKHPSLRVTELPPPDIRIAVADARDDAVPSFEEVSALLDSAPYDPPDPKTMGGPGRLYQRLRHGYRNVLVAVVDRGLVNFMRLGQAAFGEERLYERFDNRGGFRGGKRGGGVDGAGAAQGGGGAAGDGRNAGSVVALREWTASTGYPDQRVQK</sequence>
<evidence type="ECO:0000256" key="1">
    <source>
        <dbReference type="ARBA" id="ARBA00005736"/>
    </source>
</evidence>
<keyword evidence="5" id="KW-0378">Hydrolase</keyword>
<keyword evidence="5" id="KW-0540">Nuclease</keyword>
<dbReference type="EMBL" id="BPPX01000019">
    <property type="protein sequence ID" value="GJC85807.1"/>
    <property type="molecule type" value="Genomic_DNA"/>
</dbReference>
<dbReference type="GO" id="GO:0000379">
    <property type="term" value="P:tRNA-type intron splice site recognition and cleavage"/>
    <property type="evidence" value="ECO:0007669"/>
    <property type="project" value="TreeGrafter"/>
</dbReference>
<comment type="similarity">
    <text evidence="1">Belongs to the SEN54 family.</text>
</comment>
<accession>A0AA37GRS9</accession>
<dbReference type="AlphaFoldDB" id="A0AA37GRS9"/>